<evidence type="ECO:0000256" key="5">
    <source>
        <dbReference type="ARBA" id="ARBA00022801"/>
    </source>
</evidence>
<dbReference type="SUPFAM" id="SSF51445">
    <property type="entry name" value="(Trans)glycosidases"/>
    <property type="match status" value="1"/>
</dbReference>
<keyword evidence="3" id="KW-0858">Xylan degradation</keyword>
<dbReference type="InterPro" id="IPR017853">
    <property type="entry name" value="GH"/>
</dbReference>
<keyword evidence="7 10" id="KW-0326">Glycosidase</keyword>
<keyword evidence="4" id="KW-0732">Signal</keyword>
<evidence type="ECO:0000256" key="6">
    <source>
        <dbReference type="ARBA" id="ARBA00023277"/>
    </source>
</evidence>
<dbReference type="InterPro" id="IPR001000">
    <property type="entry name" value="GH10_dom"/>
</dbReference>
<accession>A0ABS9W520</accession>
<dbReference type="Pfam" id="PF00331">
    <property type="entry name" value="Glyco_hydro_10"/>
    <property type="match status" value="1"/>
</dbReference>
<evidence type="ECO:0000256" key="2">
    <source>
        <dbReference type="ARBA" id="ARBA00007495"/>
    </source>
</evidence>
<proteinExistence type="inferred from homology"/>
<comment type="caution">
    <text evidence="12">The sequence shown here is derived from an EMBL/GenBank/DDBJ whole genome shotgun (WGS) entry which is preliminary data.</text>
</comment>
<evidence type="ECO:0000256" key="7">
    <source>
        <dbReference type="ARBA" id="ARBA00023295"/>
    </source>
</evidence>
<dbReference type="PROSITE" id="PS00591">
    <property type="entry name" value="GH10_1"/>
    <property type="match status" value="1"/>
</dbReference>
<dbReference type="EMBL" id="JALBUU010000004">
    <property type="protein sequence ID" value="MCI0754385.1"/>
    <property type="molecule type" value="Genomic_DNA"/>
</dbReference>
<protein>
    <recommendedName>
        <fullName evidence="10">Beta-xylanase</fullName>
        <ecNumber evidence="10">3.2.1.8</ecNumber>
    </recommendedName>
</protein>
<evidence type="ECO:0000256" key="4">
    <source>
        <dbReference type="ARBA" id="ARBA00022729"/>
    </source>
</evidence>
<keyword evidence="5 10" id="KW-0378">Hydrolase</keyword>
<dbReference type="InterPro" id="IPR031158">
    <property type="entry name" value="GH10_AS"/>
</dbReference>
<feature type="domain" description="GH10" evidence="11">
    <location>
        <begin position="31"/>
        <end position="371"/>
    </location>
</feature>
<dbReference type="PROSITE" id="PS51760">
    <property type="entry name" value="GH10_2"/>
    <property type="match status" value="1"/>
</dbReference>
<evidence type="ECO:0000313" key="12">
    <source>
        <dbReference type="EMBL" id="MCI0754385.1"/>
    </source>
</evidence>
<dbReference type="Proteomes" id="UP001201985">
    <property type="component" value="Unassembled WGS sequence"/>
</dbReference>
<dbReference type="EC" id="3.2.1.8" evidence="10"/>
<name>A0ABS9W520_9PROT</name>
<dbReference type="PANTHER" id="PTHR31490">
    <property type="entry name" value="GLYCOSYL HYDROLASE"/>
    <property type="match status" value="1"/>
</dbReference>
<feature type="active site" description="Nucleophile" evidence="9">
    <location>
        <position position="285"/>
    </location>
</feature>
<reference evidence="12 13" key="1">
    <citation type="submission" date="2022-03" db="EMBL/GenBank/DDBJ databases">
        <title>Complete genome analysis of Roseomonas KG 17.1 : a prolific producer of plant growth promoters.</title>
        <authorList>
            <person name="Saadouli I."/>
            <person name="Najjari A."/>
            <person name="Mosbah A."/>
            <person name="Ouzari H.I."/>
        </authorList>
    </citation>
    <scope>NUCLEOTIDE SEQUENCE [LARGE SCALE GENOMIC DNA]</scope>
    <source>
        <strain evidence="12 13">KG17-1</strain>
    </source>
</reference>
<comment type="catalytic activity">
    <reaction evidence="1 10">
        <text>Endohydrolysis of (1-&gt;4)-beta-D-xylosidic linkages in xylans.</text>
        <dbReference type="EC" id="3.2.1.8"/>
    </reaction>
</comment>
<dbReference type="InterPro" id="IPR044846">
    <property type="entry name" value="GH10"/>
</dbReference>
<dbReference type="PANTHER" id="PTHR31490:SF88">
    <property type="entry name" value="BETA-XYLANASE"/>
    <property type="match status" value="1"/>
</dbReference>
<sequence>MGDDQDRATALPLNRRSLGGLGLGWLLSPAAAQGAGLGSLARTHSVVFGTAIQARYLEQDAAYRDAVATEASLLVPEWEAKWAALQPEEGRFDTAPLDAILAWARSQRIPVRGHALVWHNAMPDWLPAALAEGRQRALGVLAAHLDVALHHARGQIRDWDVVNEPIANPPGSDVPDPGPGPLRDTPWLRALGPSYVETALRMARERDPTLRLTLNEYGVEEDTPDAAEKRRRLLALLRDLVGRGVPLDAVGIQAHLQLARPFRPEPFAGFLAQIRSLGLAVLVTELDIRETHAAPQDLARRDALVAERAEAFLACAVQGGARTVLSWGLTDRYSWLATEPAVALPNGRVHRGLPLDADYHRKPMWNGMARAFARG</sequence>
<keyword evidence="13" id="KW-1185">Reference proteome</keyword>
<evidence type="ECO:0000313" key="13">
    <source>
        <dbReference type="Proteomes" id="UP001201985"/>
    </source>
</evidence>
<keyword evidence="6 10" id="KW-0119">Carbohydrate metabolism</keyword>
<evidence type="ECO:0000256" key="3">
    <source>
        <dbReference type="ARBA" id="ARBA00022651"/>
    </source>
</evidence>
<evidence type="ECO:0000259" key="11">
    <source>
        <dbReference type="PROSITE" id="PS51760"/>
    </source>
</evidence>
<evidence type="ECO:0000256" key="1">
    <source>
        <dbReference type="ARBA" id="ARBA00000681"/>
    </source>
</evidence>
<keyword evidence="8 10" id="KW-0624">Polysaccharide degradation</keyword>
<dbReference type="RefSeq" id="WP_238383949.1">
    <property type="nucleotide sequence ID" value="NZ_JALBUU010000004.1"/>
</dbReference>
<evidence type="ECO:0000256" key="8">
    <source>
        <dbReference type="ARBA" id="ARBA00023326"/>
    </source>
</evidence>
<comment type="similarity">
    <text evidence="2 10">Belongs to the glycosyl hydrolase 10 (cellulase F) family.</text>
</comment>
<dbReference type="PRINTS" id="PR00134">
    <property type="entry name" value="GLHYDRLASE10"/>
</dbReference>
<dbReference type="SMART" id="SM00633">
    <property type="entry name" value="Glyco_10"/>
    <property type="match status" value="1"/>
</dbReference>
<evidence type="ECO:0000256" key="10">
    <source>
        <dbReference type="RuleBase" id="RU361174"/>
    </source>
</evidence>
<dbReference type="Gene3D" id="3.20.20.80">
    <property type="entry name" value="Glycosidases"/>
    <property type="match status" value="1"/>
</dbReference>
<organism evidence="12 13">
    <name type="scientific">Teichococcus vastitatis</name>
    <dbReference type="NCBI Taxonomy" id="2307076"/>
    <lineage>
        <taxon>Bacteria</taxon>
        <taxon>Pseudomonadati</taxon>
        <taxon>Pseudomonadota</taxon>
        <taxon>Alphaproteobacteria</taxon>
        <taxon>Acetobacterales</taxon>
        <taxon>Roseomonadaceae</taxon>
        <taxon>Roseomonas</taxon>
    </lineage>
</organism>
<gene>
    <name evidence="12" type="ORF">MON41_11525</name>
</gene>
<evidence type="ECO:0000256" key="9">
    <source>
        <dbReference type="PROSITE-ProRule" id="PRU10061"/>
    </source>
</evidence>